<dbReference type="Proteomes" id="UP001350748">
    <property type="component" value="Unassembled WGS sequence"/>
</dbReference>
<evidence type="ECO:0000313" key="2">
    <source>
        <dbReference type="Proteomes" id="UP001350748"/>
    </source>
</evidence>
<dbReference type="EMBL" id="JAZHYN010000006">
    <property type="protein sequence ID" value="MEF3365545.1"/>
    <property type="molecule type" value="Genomic_DNA"/>
</dbReference>
<accession>A0ABU7XEJ6</accession>
<proteinExistence type="predicted"/>
<sequence length="118" mass="12796">MVEQKRTPSSKRNGINAFGAAFIFGAALWSTPTLAQDLRVGCSLVQQYDGAQVKLLLEQARPMLAQGEADALHAKYIGLRSDCGANHNASRLIRLSPAMQRLLDEYGVNLGRFAVAAH</sequence>
<dbReference type="RefSeq" id="WP_332080453.1">
    <property type="nucleotide sequence ID" value="NZ_JAZHYN010000006.1"/>
</dbReference>
<organism evidence="1 2">
    <name type="scientific">Methylocystis borbori</name>
    <dbReference type="NCBI Taxonomy" id="3118750"/>
    <lineage>
        <taxon>Bacteria</taxon>
        <taxon>Pseudomonadati</taxon>
        <taxon>Pseudomonadota</taxon>
        <taxon>Alphaproteobacteria</taxon>
        <taxon>Hyphomicrobiales</taxon>
        <taxon>Methylocystaceae</taxon>
        <taxon>Methylocystis</taxon>
    </lineage>
</organism>
<keyword evidence="2" id="KW-1185">Reference proteome</keyword>
<evidence type="ECO:0000313" key="1">
    <source>
        <dbReference type="EMBL" id="MEF3365545.1"/>
    </source>
</evidence>
<protein>
    <submittedName>
        <fullName evidence="1">Uncharacterized protein</fullName>
    </submittedName>
</protein>
<comment type="caution">
    <text evidence="1">The sequence shown here is derived from an EMBL/GenBank/DDBJ whole genome shotgun (WGS) entry which is preliminary data.</text>
</comment>
<gene>
    <name evidence="1" type="ORF">V3H18_03240</name>
</gene>
<reference evidence="1 2" key="1">
    <citation type="submission" date="2024-02" db="EMBL/GenBank/DDBJ databases">
        <authorList>
            <person name="Grouzdev D."/>
        </authorList>
    </citation>
    <scope>NUCLEOTIDE SEQUENCE [LARGE SCALE GENOMIC DNA]</scope>
    <source>
        <strain evidence="1 2">9N</strain>
    </source>
</reference>
<name>A0ABU7XEJ6_9HYPH</name>